<evidence type="ECO:0000313" key="3">
    <source>
        <dbReference type="Proteomes" id="UP001442364"/>
    </source>
</evidence>
<dbReference type="Pfam" id="PF13524">
    <property type="entry name" value="Glyco_trans_1_2"/>
    <property type="match status" value="1"/>
</dbReference>
<organism evidence="2 3">
    <name type="scientific">[Lactobacillus] rogosae</name>
    <dbReference type="NCBI Taxonomy" id="706562"/>
    <lineage>
        <taxon>Bacteria</taxon>
        <taxon>Bacillati</taxon>
        <taxon>Bacillota</taxon>
        <taxon>Clostridia</taxon>
        <taxon>Lachnospirales</taxon>
        <taxon>Lachnospiraceae</taxon>
        <taxon>Lachnospira</taxon>
    </lineage>
</organism>
<reference evidence="2 3" key="1">
    <citation type="submission" date="2024-03" db="EMBL/GenBank/DDBJ databases">
        <title>Human intestinal bacterial collection.</title>
        <authorList>
            <person name="Pauvert C."/>
            <person name="Hitch T.C.A."/>
            <person name="Clavel T."/>
        </authorList>
    </citation>
    <scope>NUCLEOTIDE SEQUENCE [LARGE SCALE GENOMIC DNA]</scope>
    <source>
        <strain evidence="2 3">CLA-AA-H255</strain>
    </source>
</reference>
<comment type="caution">
    <text evidence="2">The sequence shown here is derived from an EMBL/GenBank/DDBJ whole genome shotgun (WGS) entry which is preliminary data.</text>
</comment>
<evidence type="ECO:0000259" key="1">
    <source>
        <dbReference type="Pfam" id="PF13524"/>
    </source>
</evidence>
<dbReference type="Proteomes" id="UP001442364">
    <property type="component" value="Unassembled WGS sequence"/>
</dbReference>
<gene>
    <name evidence="2" type="ORF">WMO14_10865</name>
</gene>
<dbReference type="InterPro" id="IPR055259">
    <property type="entry name" value="YkvP/CgeB_Glyco_trans-like"/>
</dbReference>
<dbReference type="RefSeq" id="WP_349153827.1">
    <property type="nucleotide sequence ID" value="NZ_JBBMER010000008.1"/>
</dbReference>
<accession>A0ABV1BYG7</accession>
<feature type="domain" description="Spore protein YkvP/CgeB glycosyl transferase-like" evidence="1">
    <location>
        <begin position="249"/>
        <end position="406"/>
    </location>
</feature>
<protein>
    <submittedName>
        <fullName evidence="2">Glycosyltransferase</fullName>
    </submittedName>
</protein>
<sequence>MKRIIMFKGGVETLEFFSVEIAEYLESKGYEIFWYNLLLSKNSFNELMHYYNNQCNEQLYAITFNFEGLEGEEGLYNNDGWNFWDYSGVTVINIVVDHPLYYNQFLKALPEHYRQVNIDHMHIDYMKRFFPDVDVYFIPSAGTELNKHRKLMKDYDYLPMCQRPIDVIFTGNYTPKHILRKQLNNMEQDYIDFYESALERLIMSPDLTIDELSEMCLKEEFPEITDEQLANCMPPMMYVDLSVRFHYRQLVIRMLADSGIKLNTYGSGYNYIECNHPENIIMHGGVNSQKCLDMISQSKISLNVMPWFKNGIHDRIFNSCLNGAVSLSDSSIYIDELFTDRQNIILYDLNMLRDYELSGYDLNITKPLTDYIKKLLADDNKLQAIADNAYSLCHNRHDWKNRASIIETLLR</sequence>
<evidence type="ECO:0000313" key="2">
    <source>
        <dbReference type="EMBL" id="MEQ2380377.1"/>
    </source>
</evidence>
<proteinExistence type="predicted"/>
<keyword evidence="3" id="KW-1185">Reference proteome</keyword>
<name>A0ABV1BYG7_9FIRM</name>
<dbReference type="EMBL" id="JBBMER010000008">
    <property type="protein sequence ID" value="MEQ2380377.1"/>
    <property type="molecule type" value="Genomic_DNA"/>
</dbReference>